<gene>
    <name evidence="1" type="ORF">TELCIR_13257</name>
</gene>
<dbReference type="EMBL" id="KZ349310">
    <property type="protein sequence ID" value="PIO65092.1"/>
    <property type="molecule type" value="Genomic_DNA"/>
</dbReference>
<dbReference type="Proteomes" id="UP000230423">
    <property type="component" value="Unassembled WGS sequence"/>
</dbReference>
<feature type="non-terminal residue" evidence="1">
    <location>
        <position position="1"/>
    </location>
</feature>
<protein>
    <submittedName>
        <fullName evidence="1">Uncharacterized protein</fullName>
    </submittedName>
</protein>
<dbReference type="AlphaFoldDB" id="A0A2G9U5W1"/>
<keyword evidence="2" id="KW-1185">Reference proteome</keyword>
<name>A0A2G9U5W1_TELCI</name>
<dbReference type="OrthoDB" id="5876456at2759"/>
<sequence>AADGSLYPTPLGYARVPLPQVPQVPQYGTVPYAPARRNPLLGAQFMKPINVPITQTSLKCQKCNCCALLAGFSISGGYPPIGPIGPNGKIGPLGPIFPRPGSRHLFLLTGQEPRASPDPDKIRTNGEIFYFMTTSEYCECICNG</sequence>
<evidence type="ECO:0000313" key="1">
    <source>
        <dbReference type="EMBL" id="PIO65092.1"/>
    </source>
</evidence>
<organism evidence="1 2">
    <name type="scientific">Teladorsagia circumcincta</name>
    <name type="common">Brown stomach worm</name>
    <name type="synonym">Ostertagia circumcincta</name>
    <dbReference type="NCBI Taxonomy" id="45464"/>
    <lineage>
        <taxon>Eukaryota</taxon>
        <taxon>Metazoa</taxon>
        <taxon>Ecdysozoa</taxon>
        <taxon>Nematoda</taxon>
        <taxon>Chromadorea</taxon>
        <taxon>Rhabditida</taxon>
        <taxon>Rhabditina</taxon>
        <taxon>Rhabditomorpha</taxon>
        <taxon>Strongyloidea</taxon>
        <taxon>Trichostrongylidae</taxon>
        <taxon>Teladorsagia</taxon>
    </lineage>
</organism>
<accession>A0A2G9U5W1</accession>
<proteinExistence type="predicted"/>
<evidence type="ECO:0000313" key="2">
    <source>
        <dbReference type="Proteomes" id="UP000230423"/>
    </source>
</evidence>
<reference evidence="1 2" key="1">
    <citation type="submission" date="2015-09" db="EMBL/GenBank/DDBJ databases">
        <title>Draft genome of the parasitic nematode Teladorsagia circumcincta isolate WARC Sus (inbred).</title>
        <authorList>
            <person name="Mitreva M."/>
        </authorList>
    </citation>
    <scope>NUCLEOTIDE SEQUENCE [LARGE SCALE GENOMIC DNA]</scope>
    <source>
        <strain evidence="1 2">S</strain>
    </source>
</reference>